<dbReference type="Pfam" id="PF20152">
    <property type="entry name" value="DUF6534"/>
    <property type="match status" value="1"/>
</dbReference>
<dbReference type="Proteomes" id="UP001221757">
    <property type="component" value="Unassembled WGS sequence"/>
</dbReference>
<feature type="transmembrane region" description="Helical" evidence="1">
    <location>
        <begin position="214"/>
        <end position="233"/>
    </location>
</feature>
<organism evidence="3 4">
    <name type="scientific">Mycena rosella</name>
    <name type="common">Pink bonnet</name>
    <name type="synonym">Agaricus rosellus</name>
    <dbReference type="NCBI Taxonomy" id="1033263"/>
    <lineage>
        <taxon>Eukaryota</taxon>
        <taxon>Fungi</taxon>
        <taxon>Dikarya</taxon>
        <taxon>Basidiomycota</taxon>
        <taxon>Agaricomycotina</taxon>
        <taxon>Agaricomycetes</taxon>
        <taxon>Agaricomycetidae</taxon>
        <taxon>Agaricales</taxon>
        <taxon>Marasmiineae</taxon>
        <taxon>Mycenaceae</taxon>
        <taxon>Mycena</taxon>
    </lineage>
</organism>
<feature type="domain" description="DUF6534" evidence="2">
    <location>
        <begin position="191"/>
        <end position="238"/>
    </location>
</feature>
<comment type="caution">
    <text evidence="3">The sequence shown here is derived from an EMBL/GenBank/DDBJ whole genome shotgun (WGS) entry which is preliminary data.</text>
</comment>
<keyword evidence="1" id="KW-1133">Transmembrane helix</keyword>
<name>A0AAD7D2I2_MYCRO</name>
<dbReference type="PANTHER" id="PTHR40465:SF1">
    <property type="entry name" value="DUF6534 DOMAIN-CONTAINING PROTEIN"/>
    <property type="match status" value="1"/>
</dbReference>
<feature type="transmembrane region" description="Helical" evidence="1">
    <location>
        <begin position="66"/>
        <end position="84"/>
    </location>
</feature>
<reference evidence="3" key="1">
    <citation type="submission" date="2023-03" db="EMBL/GenBank/DDBJ databases">
        <title>Massive genome expansion in bonnet fungi (Mycena s.s.) driven by repeated elements and novel gene families across ecological guilds.</title>
        <authorList>
            <consortium name="Lawrence Berkeley National Laboratory"/>
            <person name="Harder C.B."/>
            <person name="Miyauchi S."/>
            <person name="Viragh M."/>
            <person name="Kuo A."/>
            <person name="Thoen E."/>
            <person name="Andreopoulos B."/>
            <person name="Lu D."/>
            <person name="Skrede I."/>
            <person name="Drula E."/>
            <person name="Henrissat B."/>
            <person name="Morin E."/>
            <person name="Kohler A."/>
            <person name="Barry K."/>
            <person name="LaButti K."/>
            <person name="Morin E."/>
            <person name="Salamov A."/>
            <person name="Lipzen A."/>
            <person name="Mereny Z."/>
            <person name="Hegedus B."/>
            <person name="Baldrian P."/>
            <person name="Stursova M."/>
            <person name="Weitz H."/>
            <person name="Taylor A."/>
            <person name="Grigoriev I.V."/>
            <person name="Nagy L.G."/>
            <person name="Martin F."/>
            <person name="Kauserud H."/>
        </authorList>
    </citation>
    <scope>NUCLEOTIDE SEQUENCE</scope>
    <source>
        <strain evidence="3">CBHHK067</strain>
    </source>
</reference>
<feature type="transmembrane region" description="Helical" evidence="1">
    <location>
        <begin position="186"/>
        <end position="208"/>
    </location>
</feature>
<sequence length="307" mass="33644">MYDVVVISAAGNRAYQKYYHKDPTAYKVLRPASVPLGNPRIRGSPYTVYEYLVTGHLDKLAFTRTWALEVFPATFIAFMVRNFYAYRIYRLSNGNWLLGGSVVSPGLSPTFWLNLNISQSLLSLGACVILTLELWAEPLGTGNVKGFDGTVQSGAGVDSVVDILDISLATVAGPQNLALASDITGALVDSLISGLPTTVCSVLAAITVAASHDIFIYIFFFLLLYTNSLLMTLNARDYIRAKSNDDGIQIHSGIRFRPGPDRISPTRADSMNNQITIHIDKRIEIDTDLEESHRCSSTEGSDSKPRI</sequence>
<proteinExistence type="predicted"/>
<keyword evidence="1" id="KW-0472">Membrane</keyword>
<gene>
    <name evidence="3" type="ORF">B0H17DRAFT_1141815</name>
</gene>
<protein>
    <recommendedName>
        <fullName evidence="2">DUF6534 domain-containing protein</fullName>
    </recommendedName>
</protein>
<evidence type="ECO:0000259" key="2">
    <source>
        <dbReference type="Pfam" id="PF20152"/>
    </source>
</evidence>
<dbReference type="EMBL" id="JARKIE010000180">
    <property type="protein sequence ID" value="KAJ7670460.1"/>
    <property type="molecule type" value="Genomic_DNA"/>
</dbReference>
<dbReference type="AlphaFoldDB" id="A0AAD7D2I2"/>
<dbReference type="InterPro" id="IPR045339">
    <property type="entry name" value="DUF6534"/>
</dbReference>
<evidence type="ECO:0000313" key="3">
    <source>
        <dbReference type="EMBL" id="KAJ7670460.1"/>
    </source>
</evidence>
<keyword evidence="4" id="KW-1185">Reference proteome</keyword>
<keyword evidence="1" id="KW-0812">Transmembrane</keyword>
<accession>A0AAD7D2I2</accession>
<evidence type="ECO:0000313" key="4">
    <source>
        <dbReference type="Proteomes" id="UP001221757"/>
    </source>
</evidence>
<evidence type="ECO:0000256" key="1">
    <source>
        <dbReference type="SAM" id="Phobius"/>
    </source>
</evidence>
<dbReference type="PANTHER" id="PTHR40465">
    <property type="entry name" value="CHROMOSOME 1, WHOLE GENOME SHOTGUN SEQUENCE"/>
    <property type="match status" value="1"/>
</dbReference>